<feature type="region of interest" description="Disordered" evidence="1">
    <location>
        <begin position="886"/>
        <end position="914"/>
    </location>
</feature>
<sequence length="949" mass="105236">MKFIQILIGATGITAAIINKEKYAQSKGLILDGLGPRDVKEPLIEDHCVQSCAEAADHKYPTCLGYQDNDLFFSCVCGMDPGAYPYDEVARNYWTDLFYCLQSCDVTPSFQNLLSMEEARVQFCAGQGIKGTSQTMTIEQAESCSRQCVEEAQFPECDKYEDYDVLGCMCGSDQENSWTNYQTCINNCGFTKKYEGILWDEAKTQKCNGITPIKRKTDLEVMECRAICVRRLERDGPNCSGYAKNDEQMLNCACGIEDEHYWSDLQPCFDDCGTTKTLQSLELPEVKTETCKNFKEFLEPKLVEAKDDHCFFSVVYQTERKFPTCIGYEDKNEMFSCVCGVENSDYWSAIWSESSSWDCTYYRSFRELKWEDAKPQICDGITTLPANPVSCFEASMDKVESIYPSCNGYDDIIVRMGCMCHLEEENYWPVFVDFLSTCRDFSHKEMNGEEFRSYLCWEFPNYFPPKVKTTSDPAGNNPVNAPIPPPVKPVDGTGKTPDEVPIPPPVDPIPPPVEPVDVVKPVDIVEPANVVEPAAPVDISGNTPDEVPISPHIDPAAPVSPVSPVKPAAPVSPVELVVPAGNNPAEMSIPPPVNPVAAIDNIISEAFGHTNGSGCVHACVKYVENDISICGEAVDINCICEVENPDYWVPLWDCLTKCPMYHTESGTSWEMGKSIFCKFSPKPTIDKEVQEVSEPIEPTIPEIEENKNDNKEPEAVLQTFTTSEAQIFTEKEVESITELDVEISTESITEVDEMVTESIKESITESIMGSVTESIMEIVTEKVTESIPESVVESVLESTLSSMAEQVTESQKLIRNTTYTVNATQTEWFTITSCNDRTECSTFTVTETKLANHLTGKNFPISANTALQPTPSTKTFNSNVRPIVAQPTKSQSINNQPTNTRSMNSLPKASSTDGLAPSQFSAPFVTQNENSAASFVLGPLVYLLAIILI</sequence>
<gene>
    <name evidence="2" type="ORF">SPAPADRAFT_49399</name>
</gene>
<dbReference type="Proteomes" id="UP000000709">
    <property type="component" value="Unassembled WGS sequence"/>
</dbReference>
<dbReference type="GeneID" id="18871331"/>
<reference evidence="2 3" key="1">
    <citation type="journal article" date="2011" name="Proc. Natl. Acad. Sci. U.S.A.">
        <title>Comparative genomics of xylose-fermenting fungi for enhanced biofuel production.</title>
        <authorList>
            <person name="Wohlbach D.J."/>
            <person name="Kuo A."/>
            <person name="Sato T.K."/>
            <person name="Potts K.M."/>
            <person name="Salamov A.A."/>
            <person name="LaButti K.M."/>
            <person name="Sun H."/>
            <person name="Clum A."/>
            <person name="Pangilinan J.L."/>
            <person name="Lindquist E.A."/>
            <person name="Lucas S."/>
            <person name="Lapidus A."/>
            <person name="Jin M."/>
            <person name="Gunawan C."/>
            <person name="Balan V."/>
            <person name="Dale B.E."/>
            <person name="Jeffries T.W."/>
            <person name="Zinkel R."/>
            <person name="Barry K.W."/>
            <person name="Grigoriev I.V."/>
            <person name="Gasch A.P."/>
        </authorList>
    </citation>
    <scope>NUCLEOTIDE SEQUENCE [LARGE SCALE GENOMIC DNA]</scope>
    <source>
        <strain evidence="3">NRRL Y-27907 / 11-Y1</strain>
    </source>
</reference>
<accession>G3AI37</accession>
<dbReference type="EMBL" id="GL996500">
    <property type="protein sequence ID" value="EGW34351.1"/>
    <property type="molecule type" value="Genomic_DNA"/>
</dbReference>
<name>G3AI37_SPAPN</name>
<dbReference type="HOGENOM" id="CLU_310163_0_0_1"/>
<evidence type="ECO:0000313" key="3">
    <source>
        <dbReference type="Proteomes" id="UP000000709"/>
    </source>
</evidence>
<evidence type="ECO:0000313" key="2">
    <source>
        <dbReference type="EMBL" id="EGW34351.1"/>
    </source>
</evidence>
<proteinExistence type="predicted"/>
<feature type="compositionally biased region" description="Polar residues" evidence="1">
    <location>
        <begin position="887"/>
        <end position="914"/>
    </location>
</feature>
<dbReference type="InParanoid" id="G3AI37"/>
<feature type="compositionally biased region" description="Pro residues" evidence="1">
    <location>
        <begin position="500"/>
        <end position="512"/>
    </location>
</feature>
<dbReference type="KEGG" id="spaa:SPAPADRAFT_49399"/>
<dbReference type="eggNOG" id="ENOG502RVGY">
    <property type="taxonomic scope" value="Eukaryota"/>
</dbReference>
<organism evidence="3">
    <name type="scientific">Spathaspora passalidarum (strain NRRL Y-27907 / 11-Y1)</name>
    <dbReference type="NCBI Taxonomy" id="619300"/>
    <lineage>
        <taxon>Eukaryota</taxon>
        <taxon>Fungi</taxon>
        <taxon>Dikarya</taxon>
        <taxon>Ascomycota</taxon>
        <taxon>Saccharomycotina</taxon>
        <taxon>Pichiomycetes</taxon>
        <taxon>Debaryomycetaceae</taxon>
        <taxon>Spathaspora</taxon>
    </lineage>
</organism>
<dbReference type="AlphaFoldDB" id="G3AI37"/>
<dbReference type="RefSeq" id="XP_007373935.1">
    <property type="nucleotide sequence ID" value="XM_007373873.1"/>
</dbReference>
<evidence type="ECO:0000256" key="1">
    <source>
        <dbReference type="SAM" id="MobiDB-lite"/>
    </source>
</evidence>
<protein>
    <submittedName>
        <fullName evidence="2">Uncharacterized protein</fullName>
    </submittedName>
</protein>
<feature type="region of interest" description="Disordered" evidence="1">
    <location>
        <begin position="470"/>
        <end position="512"/>
    </location>
</feature>
<keyword evidence="3" id="KW-1185">Reference proteome</keyword>
<dbReference type="STRING" id="619300.G3AI37"/>